<evidence type="ECO:0000256" key="3">
    <source>
        <dbReference type="ARBA" id="ARBA00023125"/>
    </source>
</evidence>
<dbReference type="EMBL" id="KV878586">
    <property type="protein sequence ID" value="OJJ58675.1"/>
    <property type="molecule type" value="Genomic_DNA"/>
</dbReference>
<protein>
    <recommendedName>
        <fullName evidence="9">Zn(2)-C6 fungal-type domain-containing protein</fullName>
    </recommendedName>
</protein>
<name>A0A1L9TH04_9EURO</name>
<dbReference type="Proteomes" id="UP000184356">
    <property type="component" value="Unassembled WGS sequence"/>
</dbReference>
<evidence type="ECO:0000256" key="5">
    <source>
        <dbReference type="ARBA" id="ARBA00023242"/>
    </source>
</evidence>
<dbReference type="GeneID" id="63768236"/>
<dbReference type="RefSeq" id="XP_040702481.1">
    <property type="nucleotide sequence ID" value="XM_040852163.1"/>
</dbReference>
<dbReference type="GO" id="GO:0003677">
    <property type="term" value="F:DNA binding"/>
    <property type="evidence" value="ECO:0007669"/>
    <property type="project" value="UniProtKB-KW"/>
</dbReference>
<organism evidence="7 8">
    <name type="scientific">Aspergillus sydowii CBS 593.65</name>
    <dbReference type="NCBI Taxonomy" id="1036612"/>
    <lineage>
        <taxon>Eukaryota</taxon>
        <taxon>Fungi</taxon>
        <taxon>Dikarya</taxon>
        <taxon>Ascomycota</taxon>
        <taxon>Pezizomycotina</taxon>
        <taxon>Eurotiomycetes</taxon>
        <taxon>Eurotiomycetidae</taxon>
        <taxon>Eurotiales</taxon>
        <taxon>Aspergillaceae</taxon>
        <taxon>Aspergillus</taxon>
        <taxon>Aspergillus subgen. Nidulantes</taxon>
    </lineage>
</organism>
<dbReference type="VEuPathDB" id="FungiDB:ASPSYDRAFT_89408"/>
<accession>A0A1L9TH04</accession>
<feature type="compositionally biased region" description="Polar residues" evidence="6">
    <location>
        <begin position="131"/>
        <end position="145"/>
    </location>
</feature>
<dbReference type="OrthoDB" id="2015447at2759"/>
<reference evidence="8" key="1">
    <citation type="journal article" date="2017" name="Genome Biol.">
        <title>Comparative genomics reveals high biological diversity and specific adaptations in the industrially and medically important fungal genus Aspergillus.</title>
        <authorList>
            <person name="de Vries R.P."/>
            <person name="Riley R."/>
            <person name="Wiebenga A."/>
            <person name="Aguilar-Osorio G."/>
            <person name="Amillis S."/>
            <person name="Uchima C.A."/>
            <person name="Anderluh G."/>
            <person name="Asadollahi M."/>
            <person name="Askin M."/>
            <person name="Barry K."/>
            <person name="Battaglia E."/>
            <person name="Bayram O."/>
            <person name="Benocci T."/>
            <person name="Braus-Stromeyer S.A."/>
            <person name="Caldana C."/>
            <person name="Canovas D."/>
            <person name="Cerqueira G.C."/>
            <person name="Chen F."/>
            <person name="Chen W."/>
            <person name="Choi C."/>
            <person name="Clum A."/>
            <person name="Dos Santos R.A."/>
            <person name="Damasio A.R."/>
            <person name="Diallinas G."/>
            <person name="Emri T."/>
            <person name="Fekete E."/>
            <person name="Flipphi M."/>
            <person name="Freyberg S."/>
            <person name="Gallo A."/>
            <person name="Gournas C."/>
            <person name="Habgood R."/>
            <person name="Hainaut M."/>
            <person name="Harispe M.L."/>
            <person name="Henrissat B."/>
            <person name="Hilden K.S."/>
            <person name="Hope R."/>
            <person name="Hossain A."/>
            <person name="Karabika E."/>
            <person name="Karaffa L."/>
            <person name="Karanyi Z."/>
            <person name="Krasevec N."/>
            <person name="Kuo A."/>
            <person name="Kusch H."/>
            <person name="LaButti K."/>
            <person name="Lagendijk E.L."/>
            <person name="Lapidus A."/>
            <person name="Levasseur A."/>
            <person name="Lindquist E."/>
            <person name="Lipzen A."/>
            <person name="Logrieco A.F."/>
            <person name="MacCabe A."/>
            <person name="Maekelae M.R."/>
            <person name="Malavazi I."/>
            <person name="Melin P."/>
            <person name="Meyer V."/>
            <person name="Mielnichuk N."/>
            <person name="Miskei M."/>
            <person name="Molnar A.P."/>
            <person name="Mule G."/>
            <person name="Ngan C.Y."/>
            <person name="Orejas M."/>
            <person name="Orosz E."/>
            <person name="Ouedraogo J.P."/>
            <person name="Overkamp K.M."/>
            <person name="Park H.-S."/>
            <person name="Perrone G."/>
            <person name="Piumi F."/>
            <person name="Punt P.J."/>
            <person name="Ram A.F."/>
            <person name="Ramon A."/>
            <person name="Rauscher S."/>
            <person name="Record E."/>
            <person name="Riano-Pachon D.M."/>
            <person name="Robert V."/>
            <person name="Roehrig J."/>
            <person name="Ruller R."/>
            <person name="Salamov A."/>
            <person name="Salih N.S."/>
            <person name="Samson R.A."/>
            <person name="Sandor E."/>
            <person name="Sanguinetti M."/>
            <person name="Schuetze T."/>
            <person name="Sepcic K."/>
            <person name="Shelest E."/>
            <person name="Sherlock G."/>
            <person name="Sophianopoulou V."/>
            <person name="Squina F.M."/>
            <person name="Sun H."/>
            <person name="Susca A."/>
            <person name="Todd R.B."/>
            <person name="Tsang A."/>
            <person name="Unkles S.E."/>
            <person name="van de Wiele N."/>
            <person name="van Rossen-Uffink D."/>
            <person name="Oliveira J.V."/>
            <person name="Vesth T.C."/>
            <person name="Visser J."/>
            <person name="Yu J.-H."/>
            <person name="Zhou M."/>
            <person name="Andersen M.R."/>
            <person name="Archer D.B."/>
            <person name="Baker S.E."/>
            <person name="Benoit I."/>
            <person name="Brakhage A.A."/>
            <person name="Braus G.H."/>
            <person name="Fischer R."/>
            <person name="Frisvad J.C."/>
            <person name="Goldman G.H."/>
            <person name="Houbraken J."/>
            <person name="Oakley B."/>
            <person name="Pocsi I."/>
            <person name="Scazzocchio C."/>
            <person name="Seiboth B."/>
            <person name="vanKuyk P.A."/>
            <person name="Wortman J."/>
            <person name="Dyer P.S."/>
            <person name="Grigoriev I.V."/>
        </authorList>
    </citation>
    <scope>NUCLEOTIDE SEQUENCE [LARGE SCALE GENOMIC DNA]</scope>
    <source>
        <strain evidence="8">CBS 593.65</strain>
    </source>
</reference>
<keyword evidence="2" id="KW-0805">Transcription regulation</keyword>
<feature type="region of interest" description="Disordered" evidence="6">
    <location>
        <begin position="525"/>
        <end position="546"/>
    </location>
</feature>
<gene>
    <name evidence="7" type="ORF">ASPSYDRAFT_89408</name>
</gene>
<keyword evidence="8" id="KW-1185">Reference proteome</keyword>
<evidence type="ECO:0008006" key="9">
    <source>
        <dbReference type="Google" id="ProtNLM"/>
    </source>
</evidence>
<dbReference type="PANTHER" id="PTHR37534:SF46">
    <property type="entry name" value="ZN(II)2CYS6 TRANSCRIPTION FACTOR (EUROFUNG)"/>
    <property type="match status" value="1"/>
</dbReference>
<evidence type="ECO:0000256" key="4">
    <source>
        <dbReference type="ARBA" id="ARBA00023163"/>
    </source>
</evidence>
<dbReference type="PANTHER" id="PTHR37534">
    <property type="entry name" value="TRANSCRIPTIONAL ACTIVATOR PROTEIN UGA3"/>
    <property type="match status" value="1"/>
</dbReference>
<dbReference type="GO" id="GO:0000981">
    <property type="term" value="F:DNA-binding transcription factor activity, RNA polymerase II-specific"/>
    <property type="evidence" value="ECO:0007669"/>
    <property type="project" value="InterPro"/>
</dbReference>
<keyword evidence="3" id="KW-0238">DNA-binding</keyword>
<dbReference type="STRING" id="1036612.A0A1L9TH04"/>
<sequence length="688" mass="76983">METDSKGKRTNSLAFAQTDCHTCALSGDQCDRRRPQCSTCLAQGRKCGGFATPLSWDSRRMWMENSSTLTERPGIECTSNNTLAAAVSSKPNSVPSIADPAFPRRFRFVSAGSRLRKRRKGRTRTAGNGRTQLPDQSGETVSLTSKEIFPRGAGEDQGRASDGQSGDGLQLTGGDTVGDDIWDDFGLFDSFVPNIFESTSFLDIGQEPLSIDSLPRRPQFSDYTARAIEFMPESLSHDPLLQEFEPMPSDTNLAIPAAQGDDLDVPGITLPTPSSNLLVQSASFGLSPHDHDRLLEMYDSEFCVLPLTSDISINPFRCQRQTSQGSRLLFHSILALCCQHLKSLTGSWSAEADEHRRKALQLLDNALQSKQIQNRFHLLDPILILFTLDCTLSAAGSWTTHLTRAHSLLQACGGPSALTTPRVRSQVGMLLWWDATLALISRKGPIMDRAYLEFLVQWEQQDEWSFFDLTGCPRELFVHLFDLAELARQSEIASSMKWLSFSSVPIVEIERKLIQWTNDHEAPLVGGAEEEDGEDQPGTSSAEAEEQLHTQQDRFHCAETWRCALLLYLERVFKSDRGRDSRTNKRRRLAVSKLARKIINHSQCCRRTSQTQKQLLLPIFLAGCETADAEMREFVKGYCTYWGERSRYSMFNSAPVLLDEIWATQQWWGVVIDSKSRSSNTGAELLFG</sequence>
<dbReference type="GO" id="GO:0008270">
    <property type="term" value="F:zinc ion binding"/>
    <property type="evidence" value="ECO:0007669"/>
    <property type="project" value="InterPro"/>
</dbReference>
<feature type="compositionally biased region" description="Basic residues" evidence="6">
    <location>
        <begin position="114"/>
        <end position="123"/>
    </location>
</feature>
<evidence type="ECO:0000256" key="6">
    <source>
        <dbReference type="SAM" id="MobiDB-lite"/>
    </source>
</evidence>
<dbReference type="AlphaFoldDB" id="A0A1L9TH04"/>
<dbReference type="Pfam" id="PF11951">
    <property type="entry name" value="Fungal_trans_2"/>
    <property type="match status" value="1"/>
</dbReference>
<dbReference type="SUPFAM" id="SSF57701">
    <property type="entry name" value="Zn2/Cys6 DNA-binding domain"/>
    <property type="match status" value="1"/>
</dbReference>
<keyword evidence="4" id="KW-0804">Transcription</keyword>
<proteinExistence type="predicted"/>
<evidence type="ECO:0000313" key="8">
    <source>
        <dbReference type="Proteomes" id="UP000184356"/>
    </source>
</evidence>
<keyword evidence="5" id="KW-0539">Nucleus</keyword>
<feature type="region of interest" description="Disordered" evidence="6">
    <location>
        <begin position="113"/>
        <end position="175"/>
    </location>
</feature>
<evidence type="ECO:0000313" key="7">
    <source>
        <dbReference type="EMBL" id="OJJ58675.1"/>
    </source>
</evidence>
<evidence type="ECO:0000256" key="2">
    <source>
        <dbReference type="ARBA" id="ARBA00023015"/>
    </source>
</evidence>
<dbReference type="InterPro" id="IPR021858">
    <property type="entry name" value="Fun_TF"/>
</dbReference>
<comment type="subcellular location">
    <subcellularLocation>
        <location evidence="1">Nucleus</location>
    </subcellularLocation>
</comment>
<dbReference type="InterPro" id="IPR036864">
    <property type="entry name" value="Zn2-C6_fun-type_DNA-bd_sf"/>
</dbReference>
<evidence type="ECO:0000256" key="1">
    <source>
        <dbReference type="ARBA" id="ARBA00004123"/>
    </source>
</evidence>
<dbReference type="GO" id="GO:0005634">
    <property type="term" value="C:nucleus"/>
    <property type="evidence" value="ECO:0007669"/>
    <property type="project" value="UniProtKB-SubCell"/>
</dbReference>